<comment type="function">
    <text evidence="3">Required for maturation of urease via the functional incorporation of the urease nickel metallocenter.</text>
</comment>
<reference evidence="4 5" key="1">
    <citation type="submission" date="2018-04" db="EMBL/GenBank/DDBJ databases">
        <title>Genomic Encyclopedia of Archaeal and Bacterial Type Strains, Phase II (KMG-II): from individual species to whole genera.</title>
        <authorList>
            <person name="Goeker M."/>
        </authorList>
    </citation>
    <scope>NUCLEOTIDE SEQUENCE [LARGE SCALE GENOMIC DNA]</scope>
    <source>
        <strain evidence="4 5">DSM 29329</strain>
    </source>
</reference>
<proteinExistence type="inferred from homology"/>
<keyword evidence="3" id="KW-0963">Cytoplasm</keyword>
<dbReference type="OrthoDB" id="9798842at2"/>
<dbReference type="GO" id="GO:0005737">
    <property type="term" value="C:cytoplasm"/>
    <property type="evidence" value="ECO:0007669"/>
    <property type="project" value="UniProtKB-SubCell"/>
</dbReference>
<dbReference type="PANTHER" id="PTHR33643:SF1">
    <property type="entry name" value="UREASE ACCESSORY PROTEIN D"/>
    <property type="match status" value="1"/>
</dbReference>
<dbReference type="Pfam" id="PF01774">
    <property type="entry name" value="UreD"/>
    <property type="match status" value="1"/>
</dbReference>
<dbReference type="PANTHER" id="PTHR33643">
    <property type="entry name" value="UREASE ACCESSORY PROTEIN D"/>
    <property type="match status" value="1"/>
</dbReference>
<comment type="subcellular location">
    <subcellularLocation>
        <location evidence="3">Cytoplasm</location>
    </subcellularLocation>
</comment>
<organism evidence="4 5">
    <name type="scientific">Allosediminivita pacifica</name>
    <dbReference type="NCBI Taxonomy" id="1267769"/>
    <lineage>
        <taxon>Bacteria</taxon>
        <taxon>Pseudomonadati</taxon>
        <taxon>Pseudomonadota</taxon>
        <taxon>Alphaproteobacteria</taxon>
        <taxon>Rhodobacterales</taxon>
        <taxon>Paracoccaceae</taxon>
        <taxon>Allosediminivita</taxon>
    </lineage>
</organism>
<comment type="caution">
    <text evidence="4">The sequence shown here is derived from an EMBL/GenBank/DDBJ whole genome shotgun (WGS) entry which is preliminary data.</text>
</comment>
<evidence type="ECO:0000256" key="1">
    <source>
        <dbReference type="ARBA" id="ARBA00007177"/>
    </source>
</evidence>
<evidence type="ECO:0000256" key="3">
    <source>
        <dbReference type="HAMAP-Rule" id="MF_01384"/>
    </source>
</evidence>
<evidence type="ECO:0000256" key="2">
    <source>
        <dbReference type="ARBA" id="ARBA00023186"/>
    </source>
</evidence>
<dbReference type="HAMAP" id="MF_01384">
    <property type="entry name" value="UreD"/>
    <property type="match status" value="1"/>
</dbReference>
<dbReference type="GO" id="GO:0016151">
    <property type="term" value="F:nickel cation binding"/>
    <property type="evidence" value="ECO:0007669"/>
    <property type="project" value="UniProtKB-UniRule"/>
</dbReference>
<accession>A0A2T6ATI3</accession>
<sequence>MERAIPYDTASLVTSRQGAAPQRARGHAKLVVRRRDAQSVISDLAMSGSAKLLFPRRSTSSLDAVMLNTAGGITGGDRFSYAATVEEGASVTLTTQAAERIYRASPGAPGYVRNHLEVAERATLHWLPQETILFDASALDRELSVTLAPGGRLLACECLIFGRKAMGEDVRQVYLRDRMDLRQNGKLVFSDRLRLDGDAQAQLDLAAVAGGARAMASVLIARPGASALIETLRQMLPECAGASAITEDLVFLRIVAPDGFMLRETLVPVLQELADGPIPKTWMI</sequence>
<dbReference type="InterPro" id="IPR002669">
    <property type="entry name" value="UreD"/>
</dbReference>
<keyword evidence="2 3" id="KW-0143">Chaperone</keyword>
<comment type="subunit">
    <text evidence="3">UreD, UreF and UreG form a complex that acts as a GTP-hydrolysis-dependent molecular chaperone, activating the urease apoprotein by helping to assemble the nickel containing metallocenter of UreC. The UreE protein probably delivers the nickel.</text>
</comment>
<dbReference type="AlphaFoldDB" id="A0A2T6ATI3"/>
<keyword evidence="3" id="KW-0996">Nickel insertion</keyword>
<dbReference type="EMBL" id="QBKN01000013">
    <property type="protein sequence ID" value="PTX47128.1"/>
    <property type="molecule type" value="Genomic_DNA"/>
</dbReference>
<gene>
    <name evidence="3" type="primary">ureD</name>
    <name evidence="4" type="ORF">C8N44_11312</name>
</gene>
<keyword evidence="5" id="KW-1185">Reference proteome</keyword>
<name>A0A2T6ATI3_9RHOB</name>
<protein>
    <recommendedName>
        <fullName evidence="3">Urease accessory protein UreD</fullName>
    </recommendedName>
</protein>
<evidence type="ECO:0000313" key="4">
    <source>
        <dbReference type="EMBL" id="PTX47128.1"/>
    </source>
</evidence>
<dbReference type="Proteomes" id="UP000244069">
    <property type="component" value="Unassembled WGS sequence"/>
</dbReference>
<comment type="similarity">
    <text evidence="1 3">Belongs to the UreD family.</text>
</comment>
<evidence type="ECO:0000313" key="5">
    <source>
        <dbReference type="Proteomes" id="UP000244069"/>
    </source>
</evidence>